<feature type="compositionally biased region" description="Polar residues" evidence="1">
    <location>
        <begin position="157"/>
        <end position="171"/>
    </location>
</feature>
<sequence length="409" mass="45443">MHRLGNLAHPPALNPSISTSSNITLSMLPTFLREPDNPWATLYIHILPLFLGEPLRVPIEDLNALVKRHIQSVIPSSPSKALTALESDVGELISNGMLNLASRFREVDDKTLLESVVETWGFFWEQVLPYVEGALLPLQTDSMISSLSRMPKVIKPSSPSGQNGKSGPTYKTQQIDVRTIALQSFRDQIVHPLFPVLHDRLTELREQYPVSSGYQQPRLQHMLLVLVSQRSPPTEQSLTAPPPPPPPGEEAIQILLRTIRTPLVHTTLDNRSHHFGGTGAPSFLSARIPRDRRGRIAHKPDRSGGVYDFIREDDVDGGETPKLGMSFGEPAREKEREFLESLKSPGPEGARASMGGWGLGVGAEEKKVEEDDEEENLDWDQAQAVVERMVGMKNPELSPQPETSRRKLT</sequence>
<evidence type="ECO:0008006" key="4">
    <source>
        <dbReference type="Google" id="ProtNLM"/>
    </source>
</evidence>
<evidence type="ECO:0000313" key="3">
    <source>
        <dbReference type="Proteomes" id="UP000186601"/>
    </source>
</evidence>
<dbReference type="PANTHER" id="PTHR32428">
    <property type="entry name" value="TARGET OF RAPAMYCIN COMPLEX 2 SUBUNIT BIT61-RELATED"/>
    <property type="match status" value="1"/>
</dbReference>
<dbReference type="InterPro" id="IPR013745">
    <property type="entry name" value="Bit61/PRR5"/>
</dbReference>
<feature type="region of interest" description="Disordered" evidence="1">
    <location>
        <begin position="151"/>
        <end position="171"/>
    </location>
</feature>
<feature type="compositionally biased region" description="Polar residues" evidence="1">
    <location>
        <begin position="230"/>
        <end position="239"/>
    </location>
</feature>
<organism evidence="2 3">
    <name type="scientific">Hermanssonia centrifuga</name>
    <dbReference type="NCBI Taxonomy" id="98765"/>
    <lineage>
        <taxon>Eukaryota</taxon>
        <taxon>Fungi</taxon>
        <taxon>Dikarya</taxon>
        <taxon>Basidiomycota</taxon>
        <taxon>Agaricomycotina</taxon>
        <taxon>Agaricomycetes</taxon>
        <taxon>Polyporales</taxon>
        <taxon>Meruliaceae</taxon>
        <taxon>Hermanssonia</taxon>
    </lineage>
</organism>
<dbReference type="Pfam" id="PF08539">
    <property type="entry name" value="HbrB"/>
    <property type="match status" value="1"/>
</dbReference>
<dbReference type="PANTHER" id="PTHR32428:SF2">
    <property type="entry name" value="TARGET OF RAPAMYCIN COMPLEX 2 SUBUNIT BIT61-RELATED"/>
    <property type="match status" value="1"/>
</dbReference>
<dbReference type="GO" id="GO:0038203">
    <property type="term" value="P:TORC2 signaling"/>
    <property type="evidence" value="ECO:0007669"/>
    <property type="project" value="TreeGrafter"/>
</dbReference>
<dbReference type="GO" id="GO:0031932">
    <property type="term" value="C:TORC2 complex"/>
    <property type="evidence" value="ECO:0007669"/>
    <property type="project" value="TreeGrafter"/>
</dbReference>
<feature type="region of interest" description="Disordered" evidence="1">
    <location>
        <begin position="230"/>
        <end position="249"/>
    </location>
</feature>
<gene>
    <name evidence="2" type="ORF">PHLCEN_2v11964</name>
</gene>
<dbReference type="EMBL" id="MLYV02001209">
    <property type="protein sequence ID" value="PSR72172.1"/>
    <property type="molecule type" value="Genomic_DNA"/>
</dbReference>
<protein>
    <recommendedName>
        <fullName evidence="4">HbrB-domain-containing protein</fullName>
    </recommendedName>
</protein>
<dbReference type="Proteomes" id="UP000186601">
    <property type="component" value="Unassembled WGS sequence"/>
</dbReference>
<accession>A0A2R6NJJ7</accession>
<dbReference type="AlphaFoldDB" id="A0A2R6NJJ7"/>
<name>A0A2R6NJJ7_9APHY</name>
<comment type="caution">
    <text evidence="2">The sequence shown here is derived from an EMBL/GenBank/DDBJ whole genome shotgun (WGS) entry which is preliminary data.</text>
</comment>
<keyword evidence="3" id="KW-1185">Reference proteome</keyword>
<evidence type="ECO:0000256" key="1">
    <source>
        <dbReference type="SAM" id="MobiDB-lite"/>
    </source>
</evidence>
<proteinExistence type="predicted"/>
<evidence type="ECO:0000313" key="2">
    <source>
        <dbReference type="EMBL" id="PSR72172.1"/>
    </source>
</evidence>
<reference evidence="2 3" key="1">
    <citation type="submission" date="2018-02" db="EMBL/GenBank/DDBJ databases">
        <title>Genome sequence of the basidiomycete white-rot fungus Phlebia centrifuga.</title>
        <authorList>
            <person name="Granchi Z."/>
            <person name="Peng M."/>
            <person name="de Vries R.P."/>
            <person name="Hilden K."/>
            <person name="Makela M.R."/>
            <person name="Grigoriev I."/>
            <person name="Riley R."/>
        </authorList>
    </citation>
    <scope>NUCLEOTIDE SEQUENCE [LARGE SCALE GENOMIC DNA]</scope>
    <source>
        <strain evidence="2 3">FBCC195</strain>
    </source>
</reference>
<dbReference type="OrthoDB" id="2290221at2759"/>